<dbReference type="PANTHER" id="PTHR46890:SF50">
    <property type="entry name" value="RNA-DIRECTED DNA POLYMERASE, EUKARYOTA, REVERSE TRANSCRIPTASE ZINC-BINDING DOMAIN PROTEIN-RELATED"/>
    <property type="match status" value="1"/>
</dbReference>
<dbReference type="InterPro" id="IPR043502">
    <property type="entry name" value="DNA/RNA_pol_sf"/>
</dbReference>
<evidence type="ECO:0000256" key="1">
    <source>
        <dbReference type="SAM" id="MobiDB-lite"/>
    </source>
</evidence>
<evidence type="ECO:0000259" key="2">
    <source>
        <dbReference type="PROSITE" id="PS50878"/>
    </source>
</evidence>
<dbReference type="Pfam" id="PF00078">
    <property type="entry name" value="RVT_1"/>
    <property type="match status" value="1"/>
</dbReference>
<dbReference type="SUPFAM" id="SSF56672">
    <property type="entry name" value="DNA/RNA polymerases"/>
    <property type="match status" value="1"/>
</dbReference>
<protein>
    <recommendedName>
        <fullName evidence="2">Reverse transcriptase domain-containing protein</fullName>
    </recommendedName>
</protein>
<proteinExistence type="predicted"/>
<gene>
    <name evidence="3" type="ORF">FSB_LOCUS2036</name>
</gene>
<evidence type="ECO:0000313" key="3">
    <source>
        <dbReference type="EMBL" id="SPC74154.1"/>
    </source>
</evidence>
<name>A0A2N9EHM0_FAGSY</name>
<dbReference type="EMBL" id="OIVN01000094">
    <property type="protein sequence ID" value="SPC74154.1"/>
    <property type="molecule type" value="Genomic_DNA"/>
</dbReference>
<dbReference type="PROSITE" id="PS50878">
    <property type="entry name" value="RT_POL"/>
    <property type="match status" value="1"/>
</dbReference>
<dbReference type="InterPro" id="IPR026960">
    <property type="entry name" value="RVT-Znf"/>
</dbReference>
<dbReference type="CDD" id="cd01650">
    <property type="entry name" value="RT_nLTR_like"/>
    <property type="match status" value="1"/>
</dbReference>
<feature type="domain" description="Reverse transcriptase" evidence="2">
    <location>
        <begin position="1104"/>
        <end position="1375"/>
    </location>
</feature>
<feature type="region of interest" description="Disordered" evidence="1">
    <location>
        <begin position="167"/>
        <end position="197"/>
    </location>
</feature>
<sequence length="1649" mass="186773">MAGEKLKKLKKPIQGMAPEVEAKFNAANEEEFPKRCAWKIEMETMRRQLAVLTKQFQKYKPPQDPEFKHQWEGNDQNQRYESKYEQKWKGSVKIDVPEFSGVLIPDDLIDWINHVECVFEYHDIPNHKKVKLVGTKLKGRASAWWEQIQMQRVRFEALTVPTSLSNNLGKSKNAQPVQSAHTSNNVATKTSFVGKPKNSNLSCKHYKYGEESHKSIECKKPALQAKNKTLMTKTMEEESDAATGSNIPIMQLDATIQCSNWQQHSSTAAFQYSEGMMKGILMIENNQEEDYLQEPVYDQYQEAEEVSEGILMIEEIVEQPPVYDIEVEAKIGDDQAKSITLEGMMTFKPMSNQFVLENMDATTKILQVSKEEMEEKNRLASKISHTTCSSEDKACDLLIEGSHCHCLNEETNPARGFGSPNTLARKINVEDHAIIIGASVESAGFLQLPPQTILNLHSWNIGLEQAQKRNYQIHFPSIKITGERDIPILPALNPKSGYVGVAGSCLGGLRDSQAITTSSSVKVQLLEPRRPQTHRETRTFRHAVIQGKVDAVLAGFEFDGYGKIEGNSNSLGANHVEIDLKLILSVNPNGRWVVEWVGPSNAAPGPQQPNLNKTWRAKPSSKPSIDPVSYPKDPESSLVREKNRTHQEEAVGEFSISESSSEVFSEGKASRADDFQVTDVPVGAKDWFLQLRNGKSVRLPHEVVCSHKFRLESLLPPFSVGNELGLGIGGSEMVVYEEDDSVSQKNTSMGVDGLVAESQGFDFVENPGHPEVELIGWDYEEAPLSVEPLAMNLKAFGEVLGASYVEFEDRVKKLLLDIEARRNKRHIVNQGTKKGSVGAARGILVMWDKRVVEKVEEVVGRFSISVTFQNVEDQFVWAFSGVYGPNFTNERQYMLDKLAGGVVLLGLAIVRTHLAPRLTTFYSQLIGMIIFPLSHKRLPRILSDHFPILLECGAIQRSARPFRFENMWLKAEGFVKKVKGWWNSYQVHGTPSFIFASKLRRSKGILKNGMWRLLGMWRVGKICYGMSCKSWMCWQRPQLDGLNFSRIIEENSTWLDRPFEEEKVMGVVMSCAGDKSPGPDGFPMAFFQACWHIIHTDLMAIFHSFHEFGEFERSLNATFLVLIPKKHDAEEVKDFQPIRLVGSVYQIIAKVLANRLRVVLPNIISETSNAFIGRRQILDLALIASECLDSRMKSGIPGVLCKLDVEKTYDHVNWNFLHYLLGRCGFSLSWQKWISSCISTAHFSILINGSPEGFFEGSCGLCQGDPLSPLLFDIVMEGLSGLLDRAVLRGLVSGFSMGNSNKQLVISHLLFTDDTLNFCDADPHQLYSLHFVFTWFEAISGLKINLGASFKEKTIWNPIIEKVEKRLARWKRLYLSKGGCVTLIKSTLSSIPTYLLSLFPMPTSVVLRIEKLQRDFLWGGLGDEKCFHLIRWDKRFGTERDHLWRKVIEAKYGCARCGWCTNQVNRPYGVSLWKTISKGWDSLNRFISFEIGDESKVSFWHDVWCGDRPLKEMYPDLFAISCSLDSLVDDQLRRHNDTLHWDLTFIWHIQDWESDSLLALLELLYANHRSGIREDTICWGLAKSKCFTVGSYYRALSGTPHVSFPWKIIWKSQAPPRVAFFVWMAALGRIMTIDNLRKRRVDSGLVLHV</sequence>
<dbReference type="InterPro" id="IPR052343">
    <property type="entry name" value="Retrotransposon-Effector_Assoc"/>
</dbReference>
<feature type="region of interest" description="Disordered" evidence="1">
    <location>
        <begin position="601"/>
        <end position="638"/>
    </location>
</feature>
<dbReference type="Pfam" id="PF13966">
    <property type="entry name" value="zf-RVT"/>
    <property type="match status" value="1"/>
</dbReference>
<accession>A0A2N9EHM0</accession>
<dbReference type="PANTHER" id="PTHR46890">
    <property type="entry name" value="NON-LTR RETROLELEMENT REVERSE TRANSCRIPTASE-LIKE PROTEIN-RELATED"/>
    <property type="match status" value="1"/>
</dbReference>
<reference evidence="3" key="1">
    <citation type="submission" date="2018-02" db="EMBL/GenBank/DDBJ databases">
        <authorList>
            <person name="Cohen D.B."/>
            <person name="Kent A.D."/>
        </authorList>
    </citation>
    <scope>NUCLEOTIDE SEQUENCE</scope>
</reference>
<organism evidence="3">
    <name type="scientific">Fagus sylvatica</name>
    <name type="common">Beechnut</name>
    <dbReference type="NCBI Taxonomy" id="28930"/>
    <lineage>
        <taxon>Eukaryota</taxon>
        <taxon>Viridiplantae</taxon>
        <taxon>Streptophyta</taxon>
        <taxon>Embryophyta</taxon>
        <taxon>Tracheophyta</taxon>
        <taxon>Spermatophyta</taxon>
        <taxon>Magnoliopsida</taxon>
        <taxon>eudicotyledons</taxon>
        <taxon>Gunneridae</taxon>
        <taxon>Pentapetalae</taxon>
        <taxon>rosids</taxon>
        <taxon>fabids</taxon>
        <taxon>Fagales</taxon>
        <taxon>Fagaceae</taxon>
        <taxon>Fagus</taxon>
    </lineage>
</organism>
<dbReference type="InterPro" id="IPR000477">
    <property type="entry name" value="RT_dom"/>
</dbReference>